<reference evidence="1" key="1">
    <citation type="submission" date="2014-09" db="EMBL/GenBank/DDBJ databases">
        <authorList>
            <person name="Magalhaes I.L.F."/>
            <person name="Oliveira U."/>
            <person name="Santos F.R."/>
            <person name="Vidigal T.H.D.A."/>
            <person name="Brescovit A.D."/>
            <person name="Santos A.J."/>
        </authorList>
    </citation>
    <scope>NUCLEOTIDE SEQUENCE</scope>
    <source>
        <tissue evidence="1">Shoot tissue taken approximately 20 cm above the soil surface</tissue>
    </source>
</reference>
<evidence type="ECO:0000313" key="1">
    <source>
        <dbReference type="EMBL" id="JAE23524.1"/>
    </source>
</evidence>
<organism evidence="1">
    <name type="scientific">Arundo donax</name>
    <name type="common">Giant reed</name>
    <name type="synonym">Donax arundinaceus</name>
    <dbReference type="NCBI Taxonomy" id="35708"/>
    <lineage>
        <taxon>Eukaryota</taxon>
        <taxon>Viridiplantae</taxon>
        <taxon>Streptophyta</taxon>
        <taxon>Embryophyta</taxon>
        <taxon>Tracheophyta</taxon>
        <taxon>Spermatophyta</taxon>
        <taxon>Magnoliopsida</taxon>
        <taxon>Liliopsida</taxon>
        <taxon>Poales</taxon>
        <taxon>Poaceae</taxon>
        <taxon>PACMAD clade</taxon>
        <taxon>Arundinoideae</taxon>
        <taxon>Arundineae</taxon>
        <taxon>Arundo</taxon>
    </lineage>
</organism>
<dbReference type="AlphaFoldDB" id="A0A0A9GJB8"/>
<dbReference type="EMBL" id="GBRH01174372">
    <property type="protein sequence ID" value="JAE23524.1"/>
    <property type="molecule type" value="Transcribed_RNA"/>
</dbReference>
<accession>A0A0A9GJB8</accession>
<sequence>MGKTTNLLLLVLSASYCFRLQLCAIFLSFTKSLLFPLRLCLHNSLFECINGNLQSPIAKISPVVIIFLVTNHGPLDPTDAR</sequence>
<proteinExistence type="predicted"/>
<reference evidence="1" key="2">
    <citation type="journal article" date="2015" name="Data Brief">
        <title>Shoot transcriptome of the giant reed, Arundo donax.</title>
        <authorList>
            <person name="Barrero R.A."/>
            <person name="Guerrero F.D."/>
            <person name="Moolhuijzen P."/>
            <person name="Goolsby J.A."/>
            <person name="Tidwell J."/>
            <person name="Bellgard S.E."/>
            <person name="Bellgard M.I."/>
        </authorList>
    </citation>
    <scope>NUCLEOTIDE SEQUENCE</scope>
    <source>
        <tissue evidence="1">Shoot tissue taken approximately 20 cm above the soil surface</tissue>
    </source>
</reference>
<name>A0A0A9GJB8_ARUDO</name>
<protein>
    <submittedName>
        <fullName evidence="1">Uncharacterized protein</fullName>
    </submittedName>
</protein>